<sequence>MTTETSPFCGVDSIIERLTAVRSCAPNTMVNIAESDVATLCATAREAFLESPMLLEIPPPVKICGDIHGQYSDLLRLFEYGDYPPGSSYLFLGDYVDRGKQSLEVICLLFAYRLKYPERFFILRGNHECSSINRIYGFYDECKRRYSVALYKKFIDCFNCMPVSAVVGNRVLCMHGGLSPHLDSLDSVRELRRPTPIPDEGLMCDLLWSDPEPGTSGWGPNDRGVSYTFGTDIVDEYTQKFDIDLICRAHQVVEDGYEFFAKRKLVTIFSAPNYCGEFDNAGGMMSVSAGLLCSFQILQPQENEKFKRKPSTPRTSKKNEG</sequence>
<gene>
    <name evidence="9" type="ORF">JKP88DRAFT_174783</name>
</gene>
<accession>A0A835ZHC4</accession>
<dbReference type="InterPro" id="IPR029052">
    <property type="entry name" value="Metallo-depent_PP-like"/>
</dbReference>
<dbReference type="Pfam" id="PF16891">
    <property type="entry name" value="STPPase_N"/>
    <property type="match status" value="1"/>
</dbReference>
<evidence type="ECO:0000256" key="2">
    <source>
        <dbReference type="ARBA" id="ARBA00022801"/>
    </source>
</evidence>
<dbReference type="InterPro" id="IPR004843">
    <property type="entry name" value="Calcineurin-like_PHP"/>
</dbReference>
<dbReference type="PROSITE" id="PS00125">
    <property type="entry name" value="SER_THR_PHOSPHATASE"/>
    <property type="match status" value="1"/>
</dbReference>
<evidence type="ECO:0000256" key="1">
    <source>
        <dbReference type="ARBA" id="ARBA00022723"/>
    </source>
</evidence>
<dbReference type="InterPro" id="IPR031675">
    <property type="entry name" value="STPPase_N"/>
</dbReference>
<dbReference type="OrthoDB" id="1930084at2759"/>
<dbReference type="EC" id="3.1.3.16" evidence="7"/>
<evidence type="ECO:0000313" key="9">
    <source>
        <dbReference type="EMBL" id="KAG5191315.1"/>
    </source>
</evidence>
<name>A0A835ZHC4_9STRA</name>
<dbReference type="SUPFAM" id="SSF56300">
    <property type="entry name" value="Metallo-dependent phosphatases"/>
    <property type="match status" value="1"/>
</dbReference>
<dbReference type="GO" id="GO:0005634">
    <property type="term" value="C:nucleus"/>
    <property type="evidence" value="ECO:0007669"/>
    <property type="project" value="TreeGrafter"/>
</dbReference>
<evidence type="ECO:0000256" key="7">
    <source>
        <dbReference type="RuleBase" id="RU004273"/>
    </source>
</evidence>
<dbReference type="Proteomes" id="UP000664859">
    <property type="component" value="Unassembled WGS sequence"/>
</dbReference>
<feature type="domain" description="Serine/threonine specific protein phosphatases" evidence="8">
    <location>
        <begin position="123"/>
        <end position="128"/>
    </location>
</feature>
<dbReference type="GO" id="GO:0046872">
    <property type="term" value="F:metal ion binding"/>
    <property type="evidence" value="ECO:0007669"/>
    <property type="project" value="UniProtKB-KW"/>
</dbReference>
<comment type="catalytic activity">
    <reaction evidence="6 7">
        <text>O-phospho-L-threonyl-[protein] + H2O = L-threonyl-[protein] + phosphate</text>
        <dbReference type="Rhea" id="RHEA:47004"/>
        <dbReference type="Rhea" id="RHEA-COMP:11060"/>
        <dbReference type="Rhea" id="RHEA-COMP:11605"/>
        <dbReference type="ChEBI" id="CHEBI:15377"/>
        <dbReference type="ChEBI" id="CHEBI:30013"/>
        <dbReference type="ChEBI" id="CHEBI:43474"/>
        <dbReference type="ChEBI" id="CHEBI:61977"/>
        <dbReference type="EC" id="3.1.3.16"/>
    </reaction>
</comment>
<evidence type="ECO:0000259" key="8">
    <source>
        <dbReference type="PROSITE" id="PS00125"/>
    </source>
</evidence>
<keyword evidence="4" id="KW-0464">Manganese</keyword>
<evidence type="ECO:0000256" key="6">
    <source>
        <dbReference type="ARBA" id="ARBA00048336"/>
    </source>
</evidence>
<dbReference type="PRINTS" id="PR00114">
    <property type="entry name" value="STPHPHTASE"/>
</dbReference>
<comment type="catalytic activity">
    <reaction evidence="5">
        <text>O-phospho-L-seryl-[protein] + H2O = L-seryl-[protein] + phosphate</text>
        <dbReference type="Rhea" id="RHEA:20629"/>
        <dbReference type="Rhea" id="RHEA-COMP:9863"/>
        <dbReference type="Rhea" id="RHEA-COMP:11604"/>
        <dbReference type="ChEBI" id="CHEBI:15377"/>
        <dbReference type="ChEBI" id="CHEBI:29999"/>
        <dbReference type="ChEBI" id="CHEBI:43474"/>
        <dbReference type="ChEBI" id="CHEBI:83421"/>
        <dbReference type="EC" id="3.1.3.16"/>
    </reaction>
</comment>
<dbReference type="PANTHER" id="PTHR11668">
    <property type="entry name" value="SERINE/THREONINE PROTEIN PHOSPHATASE"/>
    <property type="match status" value="1"/>
</dbReference>
<evidence type="ECO:0000256" key="5">
    <source>
        <dbReference type="ARBA" id="ARBA00047761"/>
    </source>
</evidence>
<dbReference type="GO" id="GO:0005737">
    <property type="term" value="C:cytoplasm"/>
    <property type="evidence" value="ECO:0007669"/>
    <property type="project" value="TreeGrafter"/>
</dbReference>
<dbReference type="AlphaFoldDB" id="A0A835ZHC4"/>
<organism evidence="9 10">
    <name type="scientific">Tribonema minus</name>
    <dbReference type="NCBI Taxonomy" id="303371"/>
    <lineage>
        <taxon>Eukaryota</taxon>
        <taxon>Sar</taxon>
        <taxon>Stramenopiles</taxon>
        <taxon>Ochrophyta</taxon>
        <taxon>PX clade</taxon>
        <taxon>Xanthophyceae</taxon>
        <taxon>Tribonematales</taxon>
        <taxon>Tribonemataceae</taxon>
        <taxon>Tribonema</taxon>
    </lineage>
</organism>
<keyword evidence="3" id="KW-0904">Protein phosphatase</keyword>
<dbReference type="SMART" id="SM00156">
    <property type="entry name" value="PP2Ac"/>
    <property type="match status" value="1"/>
</dbReference>
<comment type="similarity">
    <text evidence="7">Belongs to the PPP phosphatase family.</text>
</comment>
<dbReference type="PANTHER" id="PTHR11668:SF199">
    <property type="entry name" value="SERINE_THREONINE-PROTEIN PHOSPHATASE"/>
    <property type="match status" value="1"/>
</dbReference>
<dbReference type="InterPro" id="IPR050341">
    <property type="entry name" value="PP1_catalytic_subunit"/>
</dbReference>
<reference evidence="9" key="1">
    <citation type="submission" date="2021-02" db="EMBL/GenBank/DDBJ databases">
        <title>First Annotated Genome of the Yellow-green Alga Tribonema minus.</title>
        <authorList>
            <person name="Mahan K.M."/>
        </authorList>
    </citation>
    <scope>NUCLEOTIDE SEQUENCE</scope>
    <source>
        <strain evidence="9">UTEX B ZZ1240</strain>
    </source>
</reference>
<protein>
    <recommendedName>
        <fullName evidence="7">Serine/threonine-protein phosphatase</fullName>
        <ecNumber evidence="7">3.1.3.16</ecNumber>
    </recommendedName>
</protein>
<dbReference type="FunFam" id="3.60.21.10:FF:000026">
    <property type="entry name" value="Serine/threonine-protein phosphatase"/>
    <property type="match status" value="1"/>
</dbReference>
<dbReference type="EMBL" id="JAFCMP010000021">
    <property type="protein sequence ID" value="KAG5191315.1"/>
    <property type="molecule type" value="Genomic_DNA"/>
</dbReference>
<keyword evidence="1" id="KW-0479">Metal-binding</keyword>
<keyword evidence="2 7" id="KW-0378">Hydrolase</keyword>
<evidence type="ECO:0000256" key="3">
    <source>
        <dbReference type="ARBA" id="ARBA00022912"/>
    </source>
</evidence>
<comment type="caution">
    <text evidence="9">The sequence shown here is derived from an EMBL/GenBank/DDBJ whole genome shotgun (WGS) entry which is preliminary data.</text>
</comment>
<dbReference type="InterPro" id="IPR006186">
    <property type="entry name" value="Ser/Thr-sp_prot-phosphatase"/>
</dbReference>
<dbReference type="Gene3D" id="3.60.21.10">
    <property type="match status" value="1"/>
</dbReference>
<dbReference type="Pfam" id="PF00149">
    <property type="entry name" value="Metallophos"/>
    <property type="match status" value="1"/>
</dbReference>
<proteinExistence type="inferred from homology"/>
<keyword evidence="10" id="KW-1185">Reference proteome</keyword>
<dbReference type="GO" id="GO:0004722">
    <property type="term" value="F:protein serine/threonine phosphatase activity"/>
    <property type="evidence" value="ECO:0007669"/>
    <property type="project" value="UniProtKB-EC"/>
</dbReference>
<evidence type="ECO:0000256" key="4">
    <source>
        <dbReference type="ARBA" id="ARBA00023211"/>
    </source>
</evidence>
<evidence type="ECO:0000313" key="10">
    <source>
        <dbReference type="Proteomes" id="UP000664859"/>
    </source>
</evidence>